<accession>A0ABW8PLN9</accession>
<protein>
    <submittedName>
        <fullName evidence="2">FRG domain-containing protein</fullName>
    </submittedName>
</protein>
<organism evidence="2 3">
    <name type="scientific">Flavobacterium davisii</name>
    <dbReference type="NCBI Taxonomy" id="2906077"/>
    <lineage>
        <taxon>Bacteria</taxon>
        <taxon>Pseudomonadati</taxon>
        <taxon>Bacteroidota</taxon>
        <taxon>Flavobacteriia</taxon>
        <taxon>Flavobacteriales</taxon>
        <taxon>Flavobacteriaceae</taxon>
        <taxon>Flavobacterium</taxon>
    </lineage>
</organism>
<dbReference type="SMART" id="SM00901">
    <property type="entry name" value="FRG"/>
    <property type="match status" value="1"/>
</dbReference>
<name>A0ABW8PLN9_9FLAO</name>
<dbReference type="Proteomes" id="UP001621813">
    <property type="component" value="Unassembled WGS sequence"/>
</dbReference>
<dbReference type="EMBL" id="JAZGZR010000005">
    <property type="protein sequence ID" value="MFK7048862.1"/>
    <property type="molecule type" value="Genomic_DNA"/>
</dbReference>
<feature type="domain" description="FRG" evidence="1">
    <location>
        <begin position="29"/>
        <end position="137"/>
    </location>
</feature>
<dbReference type="Pfam" id="PF08867">
    <property type="entry name" value="FRG"/>
    <property type="match status" value="1"/>
</dbReference>
<dbReference type="RefSeq" id="WP_405322571.1">
    <property type="nucleotide sequence ID" value="NZ_JAZGZR010000005.1"/>
</dbReference>
<evidence type="ECO:0000313" key="2">
    <source>
        <dbReference type="EMBL" id="MFK7048862.1"/>
    </source>
</evidence>
<gene>
    <name evidence="2" type="ORF">V3Q77_03075</name>
</gene>
<keyword evidence="3" id="KW-1185">Reference proteome</keyword>
<comment type="caution">
    <text evidence="2">The sequence shown here is derived from an EMBL/GenBank/DDBJ whole genome shotgun (WGS) entry which is preliminary data.</text>
</comment>
<dbReference type="InterPro" id="IPR014966">
    <property type="entry name" value="FRG-dom"/>
</dbReference>
<evidence type="ECO:0000259" key="1">
    <source>
        <dbReference type="SMART" id="SM00901"/>
    </source>
</evidence>
<proteinExistence type="predicted"/>
<reference evidence="2 3" key="1">
    <citation type="submission" date="2024-02" db="EMBL/GenBank/DDBJ databases">
        <title>Comparative Genomic Analysis of Flavobacterium Species Causing Columnaris Disease of Freshwater Fish in Thailand: Insights into Virulence and Resistance Mechanisms.</title>
        <authorList>
            <person name="Nguyen D."/>
            <person name="Chokmangmeepisarn P."/>
            <person name="Khianchaikhan K."/>
            <person name="Morishita M."/>
            <person name="Bunnoy A."/>
            <person name="Rodkhum C."/>
        </authorList>
    </citation>
    <scope>NUCLEOTIDE SEQUENCE [LARGE SCALE GENOMIC DNA]</scope>
    <source>
        <strain evidence="2 3">KCRT2007</strain>
    </source>
</reference>
<sequence>MSEKIIKTIADFEKAISEIRYGRMPIIGEQYQELYRGQSKDSYELKSGISRYAITSEEIKDLENKILKDFKDLVNESEDTKRFIQLSIYDDDYQNEWRWLEQIQHYRLPTRLLDWTLDPKIALFFAVERNLQDSAQFWIFKSPLNWSYDDHFEYNPYSENLDIISNSSFYIDESYVDKIAEHRRGIQSGKFTVQDYTKSMTSLETQEDLQARMIKYIIPADSKKYFLDYLEEMNINEDTIYVKYDDVIENVVAKIKTKYNFK</sequence>
<evidence type="ECO:0000313" key="3">
    <source>
        <dbReference type="Proteomes" id="UP001621813"/>
    </source>
</evidence>